<evidence type="ECO:0000313" key="1">
    <source>
        <dbReference type="EMBL" id="DAF87403.1"/>
    </source>
</evidence>
<sequence length="90" mass="10547">MSEMCSMHLNKMTAMILDFIVYLSQQKDIDKIVDELKDVDRATFYELVVNAMEKNPSRTSIYCAEQLWNMAPLISLALLDWLNNFNEFYA</sequence>
<reference evidence="1" key="1">
    <citation type="journal article" date="2021" name="Proc. Natl. Acad. Sci. U.S.A.">
        <title>A Catalog of Tens of Thousands of Viruses from Human Metagenomes Reveals Hidden Associations with Chronic Diseases.</title>
        <authorList>
            <person name="Tisza M.J."/>
            <person name="Buck C.B."/>
        </authorList>
    </citation>
    <scope>NUCLEOTIDE SEQUENCE</scope>
    <source>
        <strain evidence="1">CtnPP24</strain>
    </source>
</reference>
<dbReference type="EMBL" id="BK015962">
    <property type="protein sequence ID" value="DAF87403.1"/>
    <property type="molecule type" value="Genomic_DNA"/>
</dbReference>
<proteinExistence type="predicted"/>
<organism evidence="1">
    <name type="scientific">Siphoviridae sp. ctnPP24</name>
    <dbReference type="NCBI Taxonomy" id="2825662"/>
    <lineage>
        <taxon>Viruses</taxon>
        <taxon>Duplodnaviria</taxon>
        <taxon>Heunggongvirae</taxon>
        <taxon>Uroviricota</taxon>
        <taxon>Caudoviricetes</taxon>
    </lineage>
</organism>
<name>A0A8S5TYZ2_9CAUD</name>
<accession>A0A8S5TYZ2</accession>
<protein>
    <submittedName>
        <fullName evidence="1">Uncharacterized protein</fullName>
    </submittedName>
</protein>